<evidence type="ECO:0000313" key="2">
    <source>
        <dbReference type="EMBL" id="TVV76039.1"/>
    </source>
</evidence>
<gene>
    <name evidence="2" type="ORF">FOY91_05530</name>
</gene>
<keyword evidence="1" id="KW-0812">Transmembrane</keyword>
<proteinExistence type="predicted"/>
<organism evidence="2 3">
    <name type="scientific">Alterirhizorhabdus solaris</name>
    <dbReference type="NCBI Taxonomy" id="2529389"/>
    <lineage>
        <taxon>Bacteria</taxon>
        <taxon>Pseudomonadati</taxon>
        <taxon>Pseudomonadota</taxon>
        <taxon>Alphaproteobacteria</taxon>
        <taxon>Sphingomonadales</taxon>
        <taxon>Rhizorhabdaceae</taxon>
        <taxon>Alterirhizorhabdus</taxon>
    </lineage>
</organism>
<evidence type="ECO:0000256" key="1">
    <source>
        <dbReference type="SAM" id="Phobius"/>
    </source>
</evidence>
<dbReference type="RefSeq" id="WP_145148964.1">
    <property type="nucleotide sequence ID" value="NZ_VNIM01000014.1"/>
</dbReference>
<feature type="transmembrane region" description="Helical" evidence="1">
    <location>
        <begin position="46"/>
        <end position="69"/>
    </location>
</feature>
<feature type="transmembrane region" description="Helical" evidence="1">
    <location>
        <begin position="89"/>
        <end position="110"/>
    </location>
</feature>
<keyword evidence="1" id="KW-1133">Transmembrane helix</keyword>
<comment type="caution">
    <text evidence="2">The sequence shown here is derived from an EMBL/GenBank/DDBJ whole genome shotgun (WGS) entry which is preliminary data.</text>
</comment>
<name>A0A558R9I0_9SPHN</name>
<reference evidence="2 3" key="1">
    <citation type="submission" date="2019-07" db="EMBL/GenBank/DDBJ databases">
        <title>Sphingomonas solaris sp. nov., isolated from a solar panel from Boston, Massachusetts.</title>
        <authorList>
            <person name="Tanner K."/>
            <person name="Pascual J."/>
            <person name="Mancuso C."/>
            <person name="Pereto J."/>
            <person name="Khalil A."/>
            <person name="Vilanova C."/>
        </authorList>
    </citation>
    <scope>NUCLEOTIDE SEQUENCE [LARGE SCALE GENOMIC DNA]</scope>
    <source>
        <strain evidence="2 3">R4DWN</strain>
    </source>
</reference>
<accession>A0A558R9I0</accession>
<keyword evidence="3" id="KW-1185">Reference proteome</keyword>
<dbReference type="Proteomes" id="UP000318681">
    <property type="component" value="Unassembled WGS sequence"/>
</dbReference>
<keyword evidence="1" id="KW-0472">Membrane</keyword>
<protein>
    <submittedName>
        <fullName evidence="2">Uncharacterized protein</fullName>
    </submittedName>
</protein>
<dbReference type="EMBL" id="VNIM01000014">
    <property type="protein sequence ID" value="TVV76039.1"/>
    <property type="molecule type" value="Genomic_DNA"/>
</dbReference>
<feature type="transmembrane region" description="Helical" evidence="1">
    <location>
        <begin position="14"/>
        <end position="34"/>
    </location>
</feature>
<evidence type="ECO:0000313" key="3">
    <source>
        <dbReference type="Proteomes" id="UP000318681"/>
    </source>
</evidence>
<sequence length="119" mass="12690">MAYYEDLSGKLFDLANGVLAFHVAQSLFFVTALFRNDRLMASVVRGSHFVVGVTFALAVIYAAAVVGCFELESLALNQLRDAAAAKDVARYACIGRVLVIFAVSSIGALITTRIANKAA</sequence>
<dbReference type="AlphaFoldDB" id="A0A558R9I0"/>